<dbReference type="Pfam" id="PF00120">
    <property type="entry name" value="Gln-synt_C"/>
    <property type="match status" value="1"/>
</dbReference>
<name>Q1N5N5_9GAMM</name>
<dbReference type="OrthoDB" id="9789509at2"/>
<dbReference type="InterPro" id="IPR036651">
    <property type="entry name" value="Gln_synt_N_sf"/>
</dbReference>
<evidence type="ECO:0000313" key="8">
    <source>
        <dbReference type="EMBL" id="EAT13907.1"/>
    </source>
</evidence>
<dbReference type="EMBL" id="AAQH01000001">
    <property type="protein sequence ID" value="EAT13907.1"/>
    <property type="molecule type" value="Genomic_DNA"/>
</dbReference>
<comment type="caution">
    <text evidence="8">The sequence shown here is derived from an EMBL/GenBank/DDBJ whole genome shotgun (WGS) entry which is preliminary data.</text>
</comment>
<dbReference type="Gene3D" id="3.30.590.10">
    <property type="entry name" value="Glutamine synthetase/guanido kinase, catalytic domain"/>
    <property type="match status" value="1"/>
</dbReference>
<dbReference type="InterPro" id="IPR008146">
    <property type="entry name" value="Gln_synth_cat_dom"/>
</dbReference>
<dbReference type="Proteomes" id="UP000004263">
    <property type="component" value="Unassembled WGS sequence"/>
</dbReference>
<protein>
    <submittedName>
        <fullName evidence="8">Glutamate--ammonia ligase</fullName>
    </submittedName>
</protein>
<keyword evidence="9" id="KW-1185">Reference proteome</keyword>
<dbReference type="PROSITE" id="PS51987">
    <property type="entry name" value="GS_CATALYTIC"/>
    <property type="match status" value="1"/>
</dbReference>
<dbReference type="GO" id="GO:0006598">
    <property type="term" value="P:polyamine catabolic process"/>
    <property type="evidence" value="ECO:0007669"/>
    <property type="project" value="TreeGrafter"/>
</dbReference>
<dbReference type="GO" id="GO:0005524">
    <property type="term" value="F:ATP binding"/>
    <property type="evidence" value="ECO:0007669"/>
    <property type="project" value="UniProtKB-KW"/>
</dbReference>
<evidence type="ECO:0000256" key="4">
    <source>
        <dbReference type="PROSITE-ProRule" id="PRU01330"/>
    </source>
</evidence>
<dbReference type="STRING" id="207949.RED65_10954"/>
<dbReference type="SUPFAM" id="SSF54368">
    <property type="entry name" value="Glutamine synthetase, N-terminal domain"/>
    <property type="match status" value="1"/>
</dbReference>
<dbReference type="GO" id="GO:0004356">
    <property type="term" value="F:glutamine synthetase activity"/>
    <property type="evidence" value="ECO:0007669"/>
    <property type="project" value="InterPro"/>
</dbReference>
<keyword evidence="1 8" id="KW-0436">Ligase</keyword>
<evidence type="ECO:0000256" key="2">
    <source>
        <dbReference type="ARBA" id="ARBA00022741"/>
    </source>
</evidence>
<evidence type="ECO:0000259" key="6">
    <source>
        <dbReference type="PROSITE" id="PS51986"/>
    </source>
</evidence>
<dbReference type="PANTHER" id="PTHR43785:SF12">
    <property type="entry name" value="TYPE-1 GLUTAMINE SYNTHETASE 2"/>
    <property type="match status" value="1"/>
</dbReference>
<dbReference type="SMART" id="SM01230">
    <property type="entry name" value="Gln-synt_C"/>
    <property type="match status" value="1"/>
</dbReference>
<comment type="similarity">
    <text evidence="4 5">Belongs to the glutamine synthetase family.</text>
</comment>
<evidence type="ECO:0000313" key="9">
    <source>
        <dbReference type="Proteomes" id="UP000004263"/>
    </source>
</evidence>
<keyword evidence="2" id="KW-0547">Nucleotide-binding</keyword>
<organism evidence="8 9">
    <name type="scientific">Bermanella marisrubri</name>
    <dbReference type="NCBI Taxonomy" id="207949"/>
    <lineage>
        <taxon>Bacteria</taxon>
        <taxon>Pseudomonadati</taxon>
        <taxon>Pseudomonadota</taxon>
        <taxon>Gammaproteobacteria</taxon>
        <taxon>Oceanospirillales</taxon>
        <taxon>Oceanospirillaceae</taxon>
        <taxon>Bermanella</taxon>
    </lineage>
</organism>
<dbReference type="HOGENOM" id="CLU_017290_0_0_6"/>
<keyword evidence="3" id="KW-0067">ATP-binding</keyword>
<accession>Q1N5N5</accession>
<dbReference type="RefSeq" id="WP_007017325.1">
    <property type="nucleotide sequence ID" value="NZ_CH724113.1"/>
</dbReference>
<dbReference type="AlphaFoldDB" id="Q1N5N5"/>
<evidence type="ECO:0000256" key="5">
    <source>
        <dbReference type="RuleBase" id="RU000384"/>
    </source>
</evidence>
<gene>
    <name evidence="8" type="ORF">RED65_10954</name>
</gene>
<dbReference type="PROSITE" id="PS51986">
    <property type="entry name" value="GS_BETA_GRASP"/>
    <property type="match status" value="1"/>
</dbReference>
<dbReference type="InterPro" id="IPR008147">
    <property type="entry name" value="Gln_synt_N"/>
</dbReference>
<dbReference type="GO" id="GO:0006542">
    <property type="term" value="P:glutamine biosynthetic process"/>
    <property type="evidence" value="ECO:0007669"/>
    <property type="project" value="InterPro"/>
</dbReference>
<dbReference type="Gene3D" id="3.10.20.70">
    <property type="entry name" value="Glutamine synthetase, N-terminal domain"/>
    <property type="match status" value="1"/>
</dbReference>
<dbReference type="InterPro" id="IPR014746">
    <property type="entry name" value="Gln_synth/guanido_kin_cat_dom"/>
</dbReference>
<evidence type="ECO:0000259" key="7">
    <source>
        <dbReference type="PROSITE" id="PS51987"/>
    </source>
</evidence>
<feature type="domain" description="GS beta-grasp" evidence="6">
    <location>
        <begin position="15"/>
        <end position="111"/>
    </location>
</feature>
<dbReference type="SUPFAM" id="SSF55931">
    <property type="entry name" value="Glutamine synthetase/guanido kinase"/>
    <property type="match status" value="1"/>
</dbReference>
<evidence type="ECO:0000256" key="3">
    <source>
        <dbReference type="ARBA" id="ARBA00022840"/>
    </source>
</evidence>
<evidence type="ECO:0000256" key="1">
    <source>
        <dbReference type="ARBA" id="ARBA00022598"/>
    </source>
</evidence>
<feature type="domain" description="GS catalytic" evidence="7">
    <location>
        <begin position="118"/>
        <end position="454"/>
    </location>
</feature>
<sequence>MKSRSVLDRFLKQHPDVETIELLVADTSGVLRGKRVEKSLLTKVFEQGFYLPGSIMSLDATGATVEEAGLGAKVGDKDRLCKPIPETLSIVPWHDARDRAQVLCTMHEDDGSAFFADPRQVLKRAVDKFETLGYTPGIALELEFYLIDPERDINGQIQPPLIPGTNRRMTSCQVYSIDELDDYDFFIRDVIEAAAQQGIPADTVIAEYAPGQFEVNLNYGNDILAAADNAILLKRVIHSVAKKHGMMASFMAKPYIQESGNGLHIHLSLMDEQGNNIFADDDPTQNPFMRHAVAGLLDMADATQAFLFPNINSYRRLDPGAYAPTSKTWGNDNRTVAIRIPSGGKDATRLEHRISGADANPYLAVTSILAGVVEGITNELTPPEAVVGDAYEQDHEHISDNARDALRNMEGDARIQEWFGKDFVQVYSICKWQEIRLFEHQITAKEYDLLLPYL</sequence>
<proteinExistence type="inferred from homology"/>
<dbReference type="PANTHER" id="PTHR43785">
    <property type="entry name" value="GAMMA-GLUTAMYLPUTRESCINE SYNTHETASE"/>
    <property type="match status" value="1"/>
</dbReference>
<reference evidence="8 9" key="1">
    <citation type="submission" date="2006-03" db="EMBL/GenBank/DDBJ databases">
        <authorList>
            <person name="Pinhassi J."/>
            <person name="Pedros-Alio C."/>
            <person name="Ferriera S."/>
            <person name="Johnson J."/>
            <person name="Kravitz S."/>
            <person name="Halpern A."/>
            <person name="Remington K."/>
            <person name="Beeson K."/>
            <person name="Tran B."/>
            <person name="Rogers Y.-H."/>
            <person name="Friedman R."/>
            <person name="Venter J.C."/>
        </authorList>
    </citation>
    <scope>NUCLEOTIDE SEQUENCE [LARGE SCALE GENOMIC DNA]</scope>
    <source>
        <strain evidence="8 9">RED65</strain>
    </source>
</reference>